<dbReference type="EMBL" id="AGSN01000186">
    <property type="protein sequence ID" value="EHH07756.1"/>
    <property type="molecule type" value="Genomic_DNA"/>
</dbReference>
<comment type="pathway">
    <text evidence="2 10">Amino-acid biosynthesis; L-tryptophan biosynthesis; L-tryptophan from chorismate: step 4/5.</text>
</comment>
<evidence type="ECO:0000256" key="6">
    <source>
        <dbReference type="ARBA" id="ARBA00022793"/>
    </source>
</evidence>
<accession>G6YHG8</accession>
<dbReference type="PATRIC" id="fig|1082933.3.peg.5279"/>
<dbReference type="SUPFAM" id="SSF51366">
    <property type="entry name" value="Ribulose-phoshate binding barrel"/>
    <property type="match status" value="1"/>
</dbReference>
<dbReference type="eggNOG" id="COG0134">
    <property type="taxonomic scope" value="Bacteria"/>
</dbReference>
<dbReference type="Pfam" id="PF00218">
    <property type="entry name" value="IGPS"/>
    <property type="match status" value="1"/>
</dbReference>
<keyword evidence="6 10" id="KW-0210">Decarboxylase</keyword>
<dbReference type="GO" id="GO:0004425">
    <property type="term" value="F:indole-3-glycerol-phosphate synthase activity"/>
    <property type="evidence" value="ECO:0007669"/>
    <property type="project" value="UniProtKB-UniRule"/>
</dbReference>
<proteinExistence type="inferred from homology"/>
<dbReference type="PANTHER" id="PTHR22854">
    <property type="entry name" value="TRYPTOPHAN BIOSYNTHESIS PROTEIN"/>
    <property type="match status" value="1"/>
</dbReference>
<dbReference type="AlphaFoldDB" id="G6YHG8"/>
<dbReference type="InterPro" id="IPR001468">
    <property type="entry name" value="Indole-3-GlycerolPSynthase_CS"/>
</dbReference>
<dbReference type="STRING" id="1082933.A6B35_18875"/>
<keyword evidence="5 10" id="KW-0028">Amino-acid biosynthesis</keyword>
<evidence type="ECO:0000256" key="5">
    <source>
        <dbReference type="ARBA" id="ARBA00022605"/>
    </source>
</evidence>
<evidence type="ECO:0000256" key="1">
    <source>
        <dbReference type="ARBA" id="ARBA00001633"/>
    </source>
</evidence>
<gene>
    <name evidence="10" type="primary">trpC</name>
    <name evidence="12" type="ORF">MEA186_27180</name>
</gene>
<dbReference type="Proteomes" id="UP000002949">
    <property type="component" value="Unassembled WGS sequence"/>
</dbReference>
<dbReference type="GO" id="GO:0000162">
    <property type="term" value="P:L-tryptophan biosynthetic process"/>
    <property type="evidence" value="ECO:0007669"/>
    <property type="project" value="UniProtKB-UniRule"/>
</dbReference>
<dbReference type="FunFam" id="3.20.20.70:FF:000024">
    <property type="entry name" value="Indole-3-glycerol phosphate synthase"/>
    <property type="match status" value="1"/>
</dbReference>
<evidence type="ECO:0000256" key="8">
    <source>
        <dbReference type="ARBA" id="ARBA00023141"/>
    </source>
</evidence>
<dbReference type="NCBIfam" id="NF001377">
    <property type="entry name" value="PRK00278.2-4"/>
    <property type="match status" value="1"/>
</dbReference>
<evidence type="ECO:0000313" key="12">
    <source>
        <dbReference type="EMBL" id="EHH07756.1"/>
    </source>
</evidence>
<evidence type="ECO:0000313" key="13">
    <source>
        <dbReference type="Proteomes" id="UP000002949"/>
    </source>
</evidence>
<dbReference type="InterPro" id="IPR011060">
    <property type="entry name" value="RibuloseP-bd_barrel"/>
</dbReference>
<evidence type="ECO:0000256" key="10">
    <source>
        <dbReference type="HAMAP-Rule" id="MF_00134"/>
    </source>
</evidence>
<keyword evidence="13" id="KW-1185">Reference proteome</keyword>
<dbReference type="CDD" id="cd00331">
    <property type="entry name" value="IGPS"/>
    <property type="match status" value="1"/>
</dbReference>
<dbReference type="GO" id="GO:0004640">
    <property type="term" value="F:phosphoribosylanthranilate isomerase activity"/>
    <property type="evidence" value="ECO:0007669"/>
    <property type="project" value="TreeGrafter"/>
</dbReference>
<dbReference type="InterPro" id="IPR045186">
    <property type="entry name" value="Indole-3-glycerol_P_synth"/>
</dbReference>
<dbReference type="PANTHER" id="PTHR22854:SF2">
    <property type="entry name" value="INDOLE-3-GLYCEROL-PHOSPHATE SYNTHASE"/>
    <property type="match status" value="1"/>
</dbReference>
<dbReference type="NCBIfam" id="NF001373">
    <property type="entry name" value="PRK00278.1-6"/>
    <property type="match status" value="1"/>
</dbReference>
<dbReference type="Gene3D" id="3.20.20.70">
    <property type="entry name" value="Aldolase class I"/>
    <property type="match status" value="1"/>
</dbReference>
<evidence type="ECO:0000256" key="9">
    <source>
        <dbReference type="ARBA" id="ARBA00023239"/>
    </source>
</evidence>
<dbReference type="EC" id="4.1.1.48" evidence="3 10"/>
<organism evidence="12 13">
    <name type="scientific">Mesorhizobium amorphae CCNWGS0123</name>
    <dbReference type="NCBI Taxonomy" id="1082933"/>
    <lineage>
        <taxon>Bacteria</taxon>
        <taxon>Pseudomonadati</taxon>
        <taxon>Pseudomonadota</taxon>
        <taxon>Alphaproteobacteria</taxon>
        <taxon>Hyphomicrobiales</taxon>
        <taxon>Phyllobacteriaceae</taxon>
        <taxon>Mesorhizobium</taxon>
    </lineage>
</organism>
<dbReference type="PROSITE" id="PS00614">
    <property type="entry name" value="IGPS"/>
    <property type="match status" value="1"/>
</dbReference>
<dbReference type="InterPro" id="IPR013785">
    <property type="entry name" value="Aldolase_TIM"/>
</dbReference>
<dbReference type="RefSeq" id="WP_006205190.1">
    <property type="nucleotide sequence ID" value="NZ_AGSN01000186.1"/>
</dbReference>
<keyword evidence="7 10" id="KW-0822">Tryptophan biosynthesis</keyword>
<name>G6YHG8_9HYPH</name>
<evidence type="ECO:0000259" key="11">
    <source>
        <dbReference type="Pfam" id="PF00218"/>
    </source>
</evidence>
<comment type="similarity">
    <text evidence="10">Belongs to the TrpC family.</text>
</comment>
<dbReference type="UniPathway" id="UPA00035">
    <property type="reaction ID" value="UER00043"/>
</dbReference>
<evidence type="ECO:0000256" key="2">
    <source>
        <dbReference type="ARBA" id="ARBA00004696"/>
    </source>
</evidence>
<dbReference type="InterPro" id="IPR013798">
    <property type="entry name" value="Indole-3-glycerol_P_synth_dom"/>
</dbReference>
<evidence type="ECO:0000256" key="7">
    <source>
        <dbReference type="ARBA" id="ARBA00022822"/>
    </source>
</evidence>
<evidence type="ECO:0000256" key="4">
    <source>
        <dbReference type="ARBA" id="ARBA00018080"/>
    </source>
</evidence>
<dbReference type="HAMAP" id="MF_00134_B">
    <property type="entry name" value="IGPS_B"/>
    <property type="match status" value="1"/>
</dbReference>
<dbReference type="NCBIfam" id="NF001370">
    <property type="entry name" value="PRK00278.1-2"/>
    <property type="match status" value="1"/>
</dbReference>
<sequence>MSDILRKIEAYKRDEIAAAKLRVPLAEIEARAKDADAPRGFLAALEAKRKADGFGLIAEIKKASPSKGLIRADFDPPALAKAYAKGGAACLSVLTDAPSFQGAPEFLSAARSAVALPALRKDFLFDPYQVFEARAWGADAILIIMASVDDAIASELEATALALGMDALVEVHDEAEMERALKLSSRLIGINNRDLRTFETSLTVSERLAAMVPADRLLVSESGIFTHEDCRRLETSGIGTFLVGESLMRQQDVAAATRLLLTGKAPDASARKSESIFGEHDA</sequence>
<protein>
    <recommendedName>
        <fullName evidence="4 10">Indole-3-glycerol phosphate synthase</fullName>
        <shortName evidence="10">IGPS</shortName>
        <ecNumber evidence="3 10">4.1.1.48</ecNumber>
    </recommendedName>
</protein>
<reference evidence="12 13" key="1">
    <citation type="journal article" date="2012" name="J. Bacteriol.">
        <title>Draft Genome Sequence of Plant Growth-Promoting Rhizobium Mesorhizobium amorphae, Isolated from Zinc-Lead Mine Tailings.</title>
        <authorList>
            <person name="Hao X."/>
            <person name="Lin Y."/>
            <person name="Johnstone L."/>
            <person name="Baltrus D.A."/>
            <person name="Miller S.J."/>
            <person name="Wei G."/>
            <person name="Rensing C."/>
        </authorList>
    </citation>
    <scope>NUCLEOTIDE SEQUENCE [LARGE SCALE GENOMIC DNA]</scope>
    <source>
        <strain evidence="12 13">CCNWGS0123</strain>
    </source>
</reference>
<dbReference type="KEGG" id="mamo:A6B35_18875"/>
<keyword evidence="8 10" id="KW-0057">Aromatic amino acid biosynthesis</keyword>
<comment type="catalytic activity">
    <reaction evidence="1 10">
        <text>1-(2-carboxyphenylamino)-1-deoxy-D-ribulose 5-phosphate + H(+) = (1S,2R)-1-C-(indol-3-yl)glycerol 3-phosphate + CO2 + H2O</text>
        <dbReference type="Rhea" id="RHEA:23476"/>
        <dbReference type="ChEBI" id="CHEBI:15377"/>
        <dbReference type="ChEBI" id="CHEBI:15378"/>
        <dbReference type="ChEBI" id="CHEBI:16526"/>
        <dbReference type="ChEBI" id="CHEBI:58613"/>
        <dbReference type="ChEBI" id="CHEBI:58866"/>
        <dbReference type="EC" id="4.1.1.48"/>
    </reaction>
</comment>
<evidence type="ECO:0000256" key="3">
    <source>
        <dbReference type="ARBA" id="ARBA00012362"/>
    </source>
</evidence>
<feature type="domain" description="Indole-3-glycerol phosphate synthase" evidence="11">
    <location>
        <begin position="5"/>
        <end position="259"/>
    </location>
</feature>
<keyword evidence="9 10" id="KW-0456">Lyase</keyword>
<dbReference type="OrthoDB" id="9804217at2"/>